<dbReference type="InterPro" id="IPR008271">
    <property type="entry name" value="Ser/Thr_kinase_AS"/>
</dbReference>
<gene>
    <name evidence="25" type="ORF">AAHA92_09568</name>
</gene>
<dbReference type="FunFam" id="3.80.10.10:FF:000095">
    <property type="entry name" value="LRR receptor-like serine/threonine-protein kinase GSO1"/>
    <property type="match status" value="1"/>
</dbReference>
<keyword evidence="10 22" id="KW-0812">Transmembrane</keyword>
<dbReference type="SUPFAM" id="SSF52047">
    <property type="entry name" value="RNI-like"/>
    <property type="match status" value="1"/>
</dbReference>
<keyword evidence="17" id="KW-0675">Receptor</keyword>
<feature type="chain" id="PRO_5044741698" description="non-specific serine/threonine protein kinase" evidence="23">
    <location>
        <begin position="24"/>
        <end position="1046"/>
    </location>
</feature>
<evidence type="ECO:0000256" key="1">
    <source>
        <dbReference type="ARBA" id="ARBA00004167"/>
    </source>
</evidence>
<dbReference type="Pfam" id="PF08263">
    <property type="entry name" value="LRRNT_2"/>
    <property type="match status" value="1"/>
</dbReference>
<evidence type="ECO:0000256" key="12">
    <source>
        <dbReference type="ARBA" id="ARBA00022741"/>
    </source>
</evidence>
<dbReference type="EMBL" id="JBEAFC010000004">
    <property type="protein sequence ID" value="KAL1559199.1"/>
    <property type="molecule type" value="Genomic_DNA"/>
</dbReference>
<dbReference type="CDD" id="cd14066">
    <property type="entry name" value="STKc_IRAK"/>
    <property type="match status" value="1"/>
</dbReference>
<dbReference type="InterPro" id="IPR001611">
    <property type="entry name" value="Leu-rich_rpt"/>
</dbReference>
<dbReference type="Pfam" id="PF13855">
    <property type="entry name" value="LRR_8"/>
    <property type="match status" value="2"/>
</dbReference>
<dbReference type="InterPro" id="IPR050647">
    <property type="entry name" value="Plant_LRR-RLKs"/>
</dbReference>
<keyword evidence="13" id="KW-0418">Kinase</keyword>
<feature type="binding site" evidence="21">
    <location>
        <position position="786"/>
    </location>
    <ligand>
        <name>ATP</name>
        <dbReference type="ChEBI" id="CHEBI:30616"/>
    </ligand>
</feature>
<evidence type="ECO:0000256" key="3">
    <source>
        <dbReference type="ARBA" id="ARBA00008684"/>
    </source>
</evidence>
<dbReference type="InterPro" id="IPR013210">
    <property type="entry name" value="LRR_N_plant-typ"/>
</dbReference>
<evidence type="ECO:0000256" key="18">
    <source>
        <dbReference type="ARBA" id="ARBA00023180"/>
    </source>
</evidence>
<comment type="similarity">
    <text evidence="3">Belongs to the protein kinase superfamily. Ser/Thr protein kinase family.</text>
</comment>
<evidence type="ECO:0000256" key="22">
    <source>
        <dbReference type="SAM" id="Phobius"/>
    </source>
</evidence>
<dbReference type="InterPro" id="IPR011009">
    <property type="entry name" value="Kinase-like_dom_sf"/>
</dbReference>
<protein>
    <recommendedName>
        <fullName evidence="5">non-specific serine/threonine protein kinase</fullName>
        <ecNumber evidence="5">2.7.11.1</ecNumber>
    </recommendedName>
</protein>
<evidence type="ECO:0000256" key="8">
    <source>
        <dbReference type="ARBA" id="ARBA00022614"/>
    </source>
</evidence>
<name>A0ABD1HTH9_SALDI</name>
<keyword evidence="7" id="KW-0723">Serine/threonine-protein kinase</keyword>
<keyword evidence="8" id="KW-0433">Leucine-rich repeat</keyword>
<dbReference type="InterPro" id="IPR001245">
    <property type="entry name" value="Ser-Thr/Tyr_kinase_cat_dom"/>
</dbReference>
<comment type="catalytic activity">
    <reaction evidence="19">
        <text>L-threonyl-[protein] + ATP = O-phospho-L-threonyl-[protein] + ADP + H(+)</text>
        <dbReference type="Rhea" id="RHEA:46608"/>
        <dbReference type="Rhea" id="RHEA-COMP:11060"/>
        <dbReference type="Rhea" id="RHEA-COMP:11605"/>
        <dbReference type="ChEBI" id="CHEBI:15378"/>
        <dbReference type="ChEBI" id="CHEBI:30013"/>
        <dbReference type="ChEBI" id="CHEBI:30616"/>
        <dbReference type="ChEBI" id="CHEBI:61977"/>
        <dbReference type="ChEBI" id="CHEBI:456216"/>
        <dbReference type="EC" id="2.7.11.1"/>
    </reaction>
</comment>
<keyword evidence="26" id="KW-1185">Reference proteome</keyword>
<dbReference type="InterPro" id="IPR000719">
    <property type="entry name" value="Prot_kinase_dom"/>
</dbReference>
<evidence type="ECO:0000256" key="6">
    <source>
        <dbReference type="ARBA" id="ARBA00022475"/>
    </source>
</evidence>
<feature type="domain" description="Protein kinase" evidence="24">
    <location>
        <begin position="758"/>
        <end position="1027"/>
    </location>
</feature>
<comment type="catalytic activity">
    <reaction evidence="20">
        <text>L-seryl-[protein] + ATP = O-phospho-L-seryl-[protein] + ADP + H(+)</text>
        <dbReference type="Rhea" id="RHEA:17989"/>
        <dbReference type="Rhea" id="RHEA-COMP:9863"/>
        <dbReference type="Rhea" id="RHEA-COMP:11604"/>
        <dbReference type="ChEBI" id="CHEBI:15378"/>
        <dbReference type="ChEBI" id="CHEBI:29999"/>
        <dbReference type="ChEBI" id="CHEBI:30616"/>
        <dbReference type="ChEBI" id="CHEBI:83421"/>
        <dbReference type="ChEBI" id="CHEBI:456216"/>
        <dbReference type="EC" id="2.7.11.1"/>
    </reaction>
</comment>
<dbReference type="InterPro" id="IPR017441">
    <property type="entry name" value="Protein_kinase_ATP_BS"/>
</dbReference>
<dbReference type="Gene3D" id="3.30.200.20">
    <property type="entry name" value="Phosphorylase Kinase, domain 1"/>
    <property type="match status" value="1"/>
</dbReference>
<organism evidence="25 26">
    <name type="scientific">Salvia divinorum</name>
    <name type="common">Maria pastora</name>
    <name type="synonym">Diviner's sage</name>
    <dbReference type="NCBI Taxonomy" id="28513"/>
    <lineage>
        <taxon>Eukaryota</taxon>
        <taxon>Viridiplantae</taxon>
        <taxon>Streptophyta</taxon>
        <taxon>Embryophyta</taxon>
        <taxon>Tracheophyta</taxon>
        <taxon>Spermatophyta</taxon>
        <taxon>Magnoliopsida</taxon>
        <taxon>eudicotyledons</taxon>
        <taxon>Gunneridae</taxon>
        <taxon>Pentapetalae</taxon>
        <taxon>asterids</taxon>
        <taxon>lamiids</taxon>
        <taxon>Lamiales</taxon>
        <taxon>Lamiaceae</taxon>
        <taxon>Nepetoideae</taxon>
        <taxon>Mentheae</taxon>
        <taxon>Salviinae</taxon>
        <taxon>Salvia</taxon>
        <taxon>Salvia subgen. Calosphace</taxon>
    </lineage>
</organism>
<evidence type="ECO:0000256" key="7">
    <source>
        <dbReference type="ARBA" id="ARBA00022527"/>
    </source>
</evidence>
<keyword evidence="15 22" id="KW-1133">Transmembrane helix</keyword>
<evidence type="ECO:0000256" key="11">
    <source>
        <dbReference type="ARBA" id="ARBA00022737"/>
    </source>
</evidence>
<dbReference type="SMART" id="SM00369">
    <property type="entry name" value="LRR_TYP"/>
    <property type="match status" value="8"/>
</dbReference>
<dbReference type="InterPro" id="IPR032675">
    <property type="entry name" value="LRR_dom_sf"/>
</dbReference>
<dbReference type="PRINTS" id="PR00019">
    <property type="entry name" value="LEURICHRPT"/>
</dbReference>
<keyword evidence="12 21" id="KW-0547">Nucleotide-binding</keyword>
<feature type="signal peptide" evidence="23">
    <location>
        <begin position="1"/>
        <end position="23"/>
    </location>
</feature>
<evidence type="ECO:0000256" key="19">
    <source>
        <dbReference type="ARBA" id="ARBA00047899"/>
    </source>
</evidence>
<keyword evidence="23" id="KW-0732">Signal</keyword>
<evidence type="ECO:0000256" key="20">
    <source>
        <dbReference type="ARBA" id="ARBA00048679"/>
    </source>
</evidence>
<evidence type="ECO:0000256" key="16">
    <source>
        <dbReference type="ARBA" id="ARBA00023136"/>
    </source>
</evidence>
<evidence type="ECO:0000256" key="23">
    <source>
        <dbReference type="SAM" id="SignalP"/>
    </source>
</evidence>
<comment type="caution">
    <text evidence="25">The sequence shown here is derived from an EMBL/GenBank/DDBJ whole genome shotgun (WGS) entry which is preliminary data.</text>
</comment>
<evidence type="ECO:0000313" key="25">
    <source>
        <dbReference type="EMBL" id="KAL1559199.1"/>
    </source>
</evidence>
<keyword evidence="6" id="KW-1003">Cell membrane</keyword>
<dbReference type="FunFam" id="3.30.200.20:FF:000015">
    <property type="entry name" value="Somatic embryogenesis receptor kinase 1"/>
    <property type="match status" value="1"/>
</dbReference>
<dbReference type="PROSITE" id="PS00107">
    <property type="entry name" value="PROTEIN_KINASE_ATP"/>
    <property type="match status" value="1"/>
</dbReference>
<evidence type="ECO:0000313" key="26">
    <source>
        <dbReference type="Proteomes" id="UP001567538"/>
    </source>
</evidence>
<evidence type="ECO:0000256" key="21">
    <source>
        <dbReference type="PROSITE-ProRule" id="PRU10141"/>
    </source>
</evidence>
<dbReference type="SMART" id="SM00220">
    <property type="entry name" value="S_TKc"/>
    <property type="match status" value="1"/>
</dbReference>
<dbReference type="EC" id="2.7.11.1" evidence="5"/>
<dbReference type="GO" id="GO:0006952">
    <property type="term" value="P:defense response"/>
    <property type="evidence" value="ECO:0007669"/>
    <property type="project" value="UniProtKB-ARBA"/>
</dbReference>
<dbReference type="GO" id="GO:0005524">
    <property type="term" value="F:ATP binding"/>
    <property type="evidence" value="ECO:0007669"/>
    <property type="project" value="UniProtKB-UniRule"/>
</dbReference>
<keyword evidence="16 22" id="KW-0472">Membrane</keyword>
<evidence type="ECO:0000256" key="2">
    <source>
        <dbReference type="ARBA" id="ARBA00004236"/>
    </source>
</evidence>
<sequence length="1046" mass="114612">MLLNYVLIHLVAILVVAISTSNGSCNQLDRGSLSSFNLSISATPPLNWSLSADCCTWEGVGCDDSSRVTTLWLPSRGLVGTMSPSVINLTTLSILNLSHNTLSGPLPDGFFTILHQIDLSLNRLSGALTASHNLPNTTTILNLSCNSFHGTIPSSFLDKASKLQAFDVSNNSFSGSLPSFVCSSSPSIQRLDFSDNQFSEQIPPGFGLCSKLQNLRAGFNNFSGQIPNDIYSLSTLQELYLPRNKLSGPINPSIVSLINLKILNLCSNELTGAIPQDIGRLSSLEHLHLHINRLNGTLPTSITSCTSLITLNLRVNSLEGELSSYDFSRLVQLKSVDLGNNLFRGSLPESLFSCRKLTAIRLAANSLTGQILPSIVSLPSLSFLSLSNNSLTNITAAFGILRDCKNLTTLTLSKNFYGETLPSDGDESLVGLDNLRVLALGACGFSGSFPLWLSKLPKLEVIDLSFNFLTGTIPGWVGSFQELFYLDVSNNQLSGNFPIELTTMQRLAFQQSSHQIDSSYLELPVFVTTDNVSSHQYKLYNQLTSLPAALYLGNNSLSGTIPNTIGQLKFIIALDLTGNRFSGEIPDAMSNLTNLERLDLSRNHLSGQIPSSLQNLYFLSFFSVADNNLEGPIPTGGQFDTFPPSSFQGNPELCGHVLQISCSAAAPTNNSPLAKGTRKKKVIVLILVICSSIFTISLLIYCFLDKRWRRMDQKQGLETTSIDIEASTTESLVTLFPDNDNKIDTLSMSEILEATEDFSESNIIGAGGFGLVYKAVLENGTKLAIKRLSGDTCLVEREFKAELEVLSTSLHQNLVSLRGYCFHEGYRLLIYPLMENGSLDYWLHEKPGGAACLSWPARLKIAVGAASGVAYMHEKCIVHRDLKSSNILLDQNLEAHVADFGLARLILPYRTHVTTELVGTLGYIPPEYGQSWVATLRGDVYSFGVVLVELVTGKRPFLVMNPKGERELVKWVMQMRREGKVEEEVFDPAMRERGCEGVMMRVVEIACLCLNQNAMERPTMSQVVDWLKDAERPPPSGSNSRHYIAR</sequence>
<dbReference type="Pfam" id="PF07714">
    <property type="entry name" value="PK_Tyr_Ser-Thr"/>
    <property type="match status" value="1"/>
</dbReference>
<dbReference type="SUPFAM" id="SSF52058">
    <property type="entry name" value="L domain-like"/>
    <property type="match status" value="1"/>
</dbReference>
<dbReference type="PROSITE" id="PS50011">
    <property type="entry name" value="PROTEIN_KINASE_DOM"/>
    <property type="match status" value="1"/>
</dbReference>
<dbReference type="PANTHER" id="PTHR48056">
    <property type="entry name" value="LRR RECEPTOR-LIKE SERINE/THREONINE-PROTEIN KINASE-RELATED"/>
    <property type="match status" value="1"/>
</dbReference>
<dbReference type="PROSITE" id="PS00108">
    <property type="entry name" value="PROTEIN_KINASE_ST"/>
    <property type="match status" value="1"/>
</dbReference>
<comment type="subcellular location">
    <subcellularLocation>
        <location evidence="2">Cell membrane</location>
    </subcellularLocation>
    <subcellularLocation>
        <location evidence="1">Membrane</location>
        <topology evidence="1">Single-pass membrane protein</topology>
    </subcellularLocation>
</comment>
<dbReference type="Gene3D" id="1.10.510.10">
    <property type="entry name" value="Transferase(Phosphotransferase) domain 1"/>
    <property type="match status" value="1"/>
</dbReference>
<evidence type="ECO:0000256" key="9">
    <source>
        <dbReference type="ARBA" id="ARBA00022679"/>
    </source>
</evidence>
<dbReference type="InterPro" id="IPR003591">
    <property type="entry name" value="Leu-rich_rpt_typical-subtyp"/>
</dbReference>
<evidence type="ECO:0000256" key="14">
    <source>
        <dbReference type="ARBA" id="ARBA00022840"/>
    </source>
</evidence>
<evidence type="ECO:0000256" key="10">
    <source>
        <dbReference type="ARBA" id="ARBA00022692"/>
    </source>
</evidence>
<evidence type="ECO:0000256" key="5">
    <source>
        <dbReference type="ARBA" id="ARBA00012513"/>
    </source>
</evidence>
<keyword evidence="11" id="KW-0677">Repeat</keyword>
<evidence type="ECO:0000256" key="15">
    <source>
        <dbReference type="ARBA" id="ARBA00022989"/>
    </source>
</evidence>
<evidence type="ECO:0000256" key="13">
    <source>
        <dbReference type="ARBA" id="ARBA00022777"/>
    </source>
</evidence>
<dbReference type="FunFam" id="3.80.10.10:FF:000213">
    <property type="entry name" value="Tyrosine-sulfated glycopeptide receptor 1"/>
    <property type="match status" value="1"/>
</dbReference>
<evidence type="ECO:0000256" key="17">
    <source>
        <dbReference type="ARBA" id="ARBA00023170"/>
    </source>
</evidence>
<dbReference type="SUPFAM" id="SSF56112">
    <property type="entry name" value="Protein kinase-like (PK-like)"/>
    <property type="match status" value="1"/>
</dbReference>
<dbReference type="AlphaFoldDB" id="A0ABD1HTH9"/>
<proteinExistence type="inferred from homology"/>
<comment type="similarity">
    <text evidence="4">Belongs to the RLP family.</text>
</comment>
<dbReference type="PANTHER" id="PTHR48056:SF34">
    <property type="entry name" value="LRR RECEPTOR-LIKE SERINE_THREONINE-PROTEIN KINASE ERL1"/>
    <property type="match status" value="1"/>
</dbReference>
<dbReference type="Proteomes" id="UP001567538">
    <property type="component" value="Unassembled WGS sequence"/>
</dbReference>
<dbReference type="GO" id="GO:0004674">
    <property type="term" value="F:protein serine/threonine kinase activity"/>
    <property type="evidence" value="ECO:0007669"/>
    <property type="project" value="UniProtKB-KW"/>
</dbReference>
<dbReference type="Pfam" id="PF00560">
    <property type="entry name" value="LRR_1"/>
    <property type="match status" value="8"/>
</dbReference>
<keyword evidence="14 21" id="KW-0067">ATP-binding</keyword>
<dbReference type="Gene3D" id="3.80.10.10">
    <property type="entry name" value="Ribonuclease Inhibitor"/>
    <property type="match status" value="4"/>
</dbReference>
<feature type="transmembrane region" description="Helical" evidence="22">
    <location>
        <begin position="682"/>
        <end position="704"/>
    </location>
</feature>
<dbReference type="GO" id="GO:0005886">
    <property type="term" value="C:plasma membrane"/>
    <property type="evidence" value="ECO:0007669"/>
    <property type="project" value="UniProtKB-SubCell"/>
</dbReference>
<dbReference type="FunFam" id="1.10.510.10:FF:000309">
    <property type="entry name" value="Leucine-rich repeat receptor-like protein kinase"/>
    <property type="match status" value="1"/>
</dbReference>
<evidence type="ECO:0000259" key="24">
    <source>
        <dbReference type="PROSITE" id="PS50011"/>
    </source>
</evidence>
<dbReference type="GO" id="GO:0051707">
    <property type="term" value="P:response to other organism"/>
    <property type="evidence" value="ECO:0007669"/>
    <property type="project" value="UniProtKB-ARBA"/>
</dbReference>
<keyword evidence="9" id="KW-0808">Transferase</keyword>
<reference evidence="25 26" key="1">
    <citation type="submission" date="2024-06" db="EMBL/GenBank/DDBJ databases">
        <title>A chromosome level genome sequence of Diviner's sage (Salvia divinorum).</title>
        <authorList>
            <person name="Ford S.A."/>
            <person name="Ro D.-K."/>
            <person name="Ness R.W."/>
            <person name="Phillips M.A."/>
        </authorList>
    </citation>
    <scope>NUCLEOTIDE SEQUENCE [LARGE SCALE GENOMIC DNA]</scope>
    <source>
        <strain evidence="25">SAF-2024a</strain>
        <tissue evidence="25">Leaf</tissue>
    </source>
</reference>
<keyword evidence="18" id="KW-0325">Glycoprotein</keyword>
<evidence type="ECO:0000256" key="4">
    <source>
        <dbReference type="ARBA" id="ARBA00009592"/>
    </source>
</evidence>
<accession>A0ABD1HTH9</accession>